<dbReference type="OrthoDB" id="1488700at2"/>
<dbReference type="EMBL" id="FMVF01000004">
    <property type="protein sequence ID" value="SCY28617.1"/>
    <property type="molecule type" value="Genomic_DNA"/>
</dbReference>
<evidence type="ECO:0008006" key="4">
    <source>
        <dbReference type="Google" id="ProtNLM"/>
    </source>
</evidence>
<proteinExistence type="predicted"/>
<organism evidence="2 3">
    <name type="scientific">Flavobacterium caeni</name>
    <dbReference type="NCBI Taxonomy" id="490189"/>
    <lineage>
        <taxon>Bacteria</taxon>
        <taxon>Pseudomonadati</taxon>
        <taxon>Bacteroidota</taxon>
        <taxon>Flavobacteriia</taxon>
        <taxon>Flavobacteriales</taxon>
        <taxon>Flavobacteriaceae</taxon>
        <taxon>Flavobacterium</taxon>
    </lineage>
</organism>
<dbReference type="RefSeq" id="WP_091141300.1">
    <property type="nucleotide sequence ID" value="NZ_FMVF01000004.1"/>
</dbReference>
<dbReference type="InterPro" id="IPR008983">
    <property type="entry name" value="Tumour_necrosis_fac-like_dom"/>
</dbReference>
<name>A0A1G5ENN9_9FLAO</name>
<dbReference type="AlphaFoldDB" id="A0A1G5ENN9"/>
<evidence type="ECO:0000313" key="3">
    <source>
        <dbReference type="Proteomes" id="UP000199354"/>
    </source>
</evidence>
<accession>A0A1G5ENN9</accession>
<keyword evidence="3" id="KW-1185">Reference proteome</keyword>
<dbReference type="Gene3D" id="2.60.120.40">
    <property type="match status" value="1"/>
</dbReference>
<keyword evidence="1" id="KW-0732">Signal</keyword>
<feature type="signal peptide" evidence="1">
    <location>
        <begin position="1"/>
        <end position="21"/>
    </location>
</feature>
<gene>
    <name evidence="2" type="ORF">SAMN02927903_01119</name>
</gene>
<dbReference type="Proteomes" id="UP000199354">
    <property type="component" value="Unassembled WGS sequence"/>
</dbReference>
<dbReference type="SUPFAM" id="SSF49842">
    <property type="entry name" value="TNF-like"/>
    <property type="match status" value="1"/>
</dbReference>
<sequence>MKNAKNGIATLFFLFSVAGMAQVGIGTPAPAATLDITAANLTAASVDGLLVPRISRARAQTMAGTPTSTLVYIDNVATGSLLGTTVNVTSVGFYFFNGTVWERLASGANNAWNITGNAGLSGTTNFLGTTDPVDLAFRRNNSAAGKIGATSTGFGVNALTAGAATTSTAFGTDAARLTTGNANTSVGYQALYAQVGAANATAMGYQTLLANTAAESSAFGSQAMMGNIGGTGNTAMGFQALLSNANGSQNTAVGNQAARGTTGSSNTAIGYQTLYFNTTGINNTAIGRHAMHLNTASNNTAVGQQALLNNTTATGNTAVGSDALRISTGAGNTAVGYAAGEEHGTGANNTYLGLEAGRYNTGAAGNNVFAGYQSGHRSTGSFNTILGSATLRGTGASSNNVAVGYNIMTAATTATNNTALGSGALSGNVVGNSNVAIGYQAGATETGDQKLYIENSNAGPNAALIYGEFNTNIVRVNGQIQVGNPTIAGYAFPTVRGTNGQILQTDGAGATNWVSPSALSITETDPQVSSTTTGYVPRWNGTTLVDGVVRDDATNVGIGVAPSAGNRLDVNGNTRTTNFQMTSGAADGYLLQSDAAGNGTWVPNAAANLSMVNANLTANQVLTGAGWEKINFDNETFDTASEFNITNGRFRASKAGFYRINAAYHTNPQSHTNLYSIGVYVNGTLHKMSASDHHGIGQIERSVSCLVPLAVNDYVEIYIEDYVAGVEIDGYSGKTYFEVQQAR</sequence>
<protein>
    <recommendedName>
        <fullName evidence="4">C1q domain-containing protein</fullName>
    </recommendedName>
</protein>
<evidence type="ECO:0000256" key="1">
    <source>
        <dbReference type="SAM" id="SignalP"/>
    </source>
</evidence>
<dbReference type="STRING" id="490189.SAMN02927903_01119"/>
<evidence type="ECO:0000313" key="2">
    <source>
        <dbReference type="EMBL" id="SCY28617.1"/>
    </source>
</evidence>
<reference evidence="2 3" key="1">
    <citation type="submission" date="2016-10" db="EMBL/GenBank/DDBJ databases">
        <authorList>
            <person name="de Groot N.N."/>
        </authorList>
    </citation>
    <scope>NUCLEOTIDE SEQUENCE [LARGE SCALE GENOMIC DNA]</scope>
    <source>
        <strain evidence="2 3">CGMCC 1.7031</strain>
    </source>
</reference>
<feature type="chain" id="PRO_5011792090" description="C1q domain-containing protein" evidence="1">
    <location>
        <begin position="22"/>
        <end position="743"/>
    </location>
</feature>